<protein>
    <submittedName>
        <fullName evidence="3">Uncharacterized protein</fullName>
    </submittedName>
</protein>
<keyword evidence="2" id="KW-0472">Membrane</keyword>
<accession>A0A1H8FCC1</accession>
<keyword evidence="4" id="KW-1185">Reference proteome</keyword>
<dbReference type="Proteomes" id="UP000198761">
    <property type="component" value="Unassembled WGS sequence"/>
</dbReference>
<keyword evidence="2" id="KW-0812">Transmembrane</keyword>
<dbReference type="EMBL" id="FOCE01000004">
    <property type="protein sequence ID" value="SEN29220.1"/>
    <property type="molecule type" value="Genomic_DNA"/>
</dbReference>
<evidence type="ECO:0000313" key="4">
    <source>
        <dbReference type="Proteomes" id="UP000198761"/>
    </source>
</evidence>
<feature type="transmembrane region" description="Helical" evidence="2">
    <location>
        <begin position="111"/>
        <end position="131"/>
    </location>
</feature>
<name>A0A1H8FCC1_9RHOB</name>
<feature type="region of interest" description="Disordered" evidence="1">
    <location>
        <begin position="145"/>
        <end position="176"/>
    </location>
</feature>
<gene>
    <name evidence="3" type="ORF">SAMN04488103_104118</name>
</gene>
<sequence length="198" mass="22483">MSNFSEYTVKRLPIAEVGRWRARLAESARQGQKRHKLLKLTTMGGKKTYVIGLGHELGQDIVQIDYDVRQELGELLVGERVSLKVEPANWFEANRWYLCHRDPYVWIPARLSAISLFVGIIGLLLAVYSIWPSSVAPDQPIPAVEFKQPKETPPDTQELPPPQPAQMRPGPWQEPPSRLFGPCSYAWPASYCPPRPVR</sequence>
<evidence type="ECO:0000256" key="1">
    <source>
        <dbReference type="SAM" id="MobiDB-lite"/>
    </source>
</evidence>
<keyword evidence="2" id="KW-1133">Transmembrane helix</keyword>
<evidence type="ECO:0000256" key="2">
    <source>
        <dbReference type="SAM" id="Phobius"/>
    </source>
</evidence>
<reference evidence="3 4" key="1">
    <citation type="submission" date="2016-10" db="EMBL/GenBank/DDBJ databases">
        <authorList>
            <person name="de Groot N.N."/>
        </authorList>
    </citation>
    <scope>NUCLEOTIDE SEQUENCE [LARGE SCALE GENOMIC DNA]</scope>
    <source>
        <strain evidence="3 4">DSM 3857</strain>
    </source>
</reference>
<dbReference type="AlphaFoldDB" id="A0A1H8FCC1"/>
<proteinExistence type="predicted"/>
<evidence type="ECO:0000313" key="3">
    <source>
        <dbReference type="EMBL" id="SEN29220.1"/>
    </source>
</evidence>
<organism evidence="3 4">
    <name type="scientific">Gemmobacter aquatilis</name>
    <dbReference type="NCBI Taxonomy" id="933059"/>
    <lineage>
        <taxon>Bacteria</taxon>
        <taxon>Pseudomonadati</taxon>
        <taxon>Pseudomonadota</taxon>
        <taxon>Alphaproteobacteria</taxon>
        <taxon>Rhodobacterales</taxon>
        <taxon>Paracoccaceae</taxon>
        <taxon>Gemmobacter</taxon>
    </lineage>
</organism>